<feature type="region of interest" description="Disordered" evidence="19">
    <location>
        <begin position="2511"/>
        <end position="2536"/>
    </location>
</feature>
<dbReference type="PROSITE" id="PS00888">
    <property type="entry name" value="CNMP_BINDING_1"/>
    <property type="match status" value="1"/>
</dbReference>
<sequence length="2536" mass="286638">MEYIFLSRIKMEFCKNYKFLRVLPASTRRVIWSWKAENGTHVRFRESDPTEECLVELVNICVSITAILVSLIAVLKYRFSKQTDCRKLTPFCKISSLLSTMILCILVILVLEMCESCLTSISYSTIFAIVAVLSSCVLHRGKETRNGLETTLSIGIFAALGLSRAWKFIFLSRHGLTVKHVRYTTAGISAVICSLLTILDLYTFYLMAKKRRKCLVKREQKRRAYKHDEASFLERITFHWMIGLLSKGYNSLLDNQDLGQLPEKETARRQFEKFRKIYDYYKERTNKLSLWQCFWKRIWYPFAVGGFMKLLGDATTLVGPMCISQILNYVSASQNATINHRTSMNAMTFSEILQNGYFLGLLMFLFALLQSTLSQASTHVLCVEGIRLKTALQALLYDKALHLCSWSIVEEENPSYKERSKCQESADIGTLTNLISEDVYNVMSFFWIGHYIWAIPLKITAIVFLLYTKLGISAIIGALCCVFIVTPLQLVLGKKMSENSKLITKNSDARLRLVNEIFQGMRLVKLRAWEDIFERKIKRTRENELKTLNKDSFYWTLINFLVHASSVLMTLFTFGAYFWLEDRNLEAGSVFASLALFSQLTVPLLIFPVMVPIIINAMISTSRLEKFLMLPETDNVLPNLDRNLSITGSTQSEIDSINETTMETTKTHNTPTFGSLDNIKEDEEDRQYCSLTDYKSDIDSSMDTVFEKDSEVPVLKLKSCGFSWGTHESLLSIANLTVPRGQLTLIVGKTGSGKTSLLLGMLGEIQRTTGCIKWAKGTKVAYVAQKPWLQNTTLRENILFGSPFKLKRYRNVLKACALQPDVDILPGHDFTRIGEKGINLSGGQKQRVTIARAVYSNADVVIMDDPLSALDHQVGHQIFDQAIRKLLLRSGRTVIMVTHRLELLSTAHQIVVMDGCQVRAVGTKSAIEDSDPELANEWKKAMTRQDEQNYDHRTAKDRWSLIRLVSRIGINAKNKQPDDGSWITDQDAHVNPPGFVPLRMRRATLHGSRYLAHDLTDLPVLTEEWNVANKKMKFHRNAVRSSSLQPQRQPPPVLRQNSTPTIIESGYDVPRKRNNTFDNGQRNVFRQIFSGGIISTHPNEVSPNRDKNVLRSLIPASSNRQMHYSFIKNNQDQDDDHLPDRRLLSTESTEINRSTEINGRNYVEKGRESQDEDDSGLVTKMILWDYVKAGGWIPSIIYIGVANFCQILRVYIDLWLSRWTDNSNEDSENMVFYFKVYVSLSLAFILSSLVCNVTGQWTGAKARRKLHEEVVSRLLRVPMSFFDQNPVGKILNRFSADIGVIDKKISLSIQRLTFFVLLCGSAIIVNAIISPWFLIAVVPMCVAYFFVQRFYRRGANHLQKLDGSTRWPIITHFSETFSGLATLRASKQENRFMDQAMKYLDSNTNAFLLLNSSSRWLGIALDYLGAMIVGSATFTALISAELYPNRVTPALVGLAISYTLLVPIYLNWVVKFTAETEMYLGSVARISDYRHAPIENYEQNASKLPDDWPNKGEIIFDNVSLKYNIEGEPVITDLSLKIPAGQKIGICGRTGSGKSSTVMALFRLLNISRGRILIDGIDVRRVPLEVLRSRLLAHNISNVIFLRENLDPLSEHEDRELWNALELAQIKDIVASHPEGLNYEVKEGGENFSSGQLQLLCMARAILRKSSIVILDEATSALDAATEKSLLNAVSTAFENRTVIAIAHRVSALLDCDRVIVYHEGKIVEDGSPIDLSQRQAGSFANMLKSNEENFALVRLARLVRKRTADGTADQIFVVARTKIRGATVFIIKEAIKCGELYRCVKRVCFGHAWDEENRMKFSCFPRPSIMGQRGSINLTPVTQISDPGSVIIVNNGSTRSQVATNYESDLTHGVIRPLPGTTLSNGTGPPTHLKGKAPLPPRQSHHSDDEPATRASDSSDEPANPRGGVIGRTPTPPSAPTPVYEKDEQSKQQIKEAILENEFLGNLEENQVEALVDAMYPKQVLPSTLVIREGDIGSHLYVSAEGEFDIYQGSKFQGTFGPGVAFGEIALLYNTKRMRSISVKKGGKVWVLDRSVFLTIMMETAQKRLEGNVRFLRQVDVLQKLPEPKDVVLSKISDLIRVEFYPAEAKIVRQGEKGDKFFIISGGNVRITKDTEYGGEEELVVLGKGQYFGEKALFDDIGENRRHANAIALAPGVECLTLDRNSFMNYLGGLDDIRNKDWLAEYEKQKRSLTLKKWSHEYSNVTLADLEVISTLGVGGFGRVELVTLKSDSDKSFALKRLKKKVMVEQQQQEHVLNEKYIMQACNSPFICKLYQTYKDSKYVYFLMEVCLGGDVWTTLHRRRFFDDATTQFMIGCVVEALDHLHSMNIVYRDLKPENLMLDTRGYLKLVDFGFSKKIGPSKTWTFAGTPEYVAPEIILNKGHDRAVDYWALGILTHELLVGKPPFRGSDHMSIYNKILKGIEVVGIPSSVSRNASNMIRKLLRLSPSDRLGYQRNGIQDIRDHKWFNGFSWQALQRLTLPAPIVPMVRNQTDTRNFEGYPPDRNVPPDESSGWDANF</sequence>
<feature type="transmembrane region" description="Helical" evidence="20">
    <location>
        <begin position="1450"/>
        <end position="1470"/>
    </location>
</feature>
<keyword evidence="7" id="KW-0808">Transferase</keyword>
<dbReference type="PROSITE" id="PS50893">
    <property type="entry name" value="ABC_TRANSPORTER_2"/>
    <property type="match status" value="2"/>
</dbReference>
<keyword evidence="4" id="KW-0813">Transport</keyword>
<dbReference type="PROSITE" id="PS51285">
    <property type="entry name" value="AGC_KINASE_CTER"/>
    <property type="match status" value="1"/>
</dbReference>
<dbReference type="FunFam" id="1.20.1560.10:FF:000013">
    <property type="entry name" value="ABC transporter C family member 2"/>
    <property type="match status" value="1"/>
</dbReference>
<evidence type="ECO:0000259" key="25">
    <source>
        <dbReference type="PROSITE" id="PS51285"/>
    </source>
</evidence>
<evidence type="ECO:0000256" key="13">
    <source>
        <dbReference type="ARBA" id="ARBA00022989"/>
    </source>
</evidence>
<dbReference type="InterPro" id="IPR018490">
    <property type="entry name" value="cNMP-bd_dom_sf"/>
</dbReference>
<dbReference type="CDD" id="cd00038">
    <property type="entry name" value="CAP_ED"/>
    <property type="match status" value="2"/>
</dbReference>
<dbReference type="PANTHER" id="PTHR24223">
    <property type="entry name" value="ATP-BINDING CASSETTE SUB-FAMILY C"/>
    <property type="match status" value="1"/>
</dbReference>
<feature type="domain" description="Protein kinase" evidence="21">
    <location>
        <begin position="2227"/>
        <end position="2485"/>
    </location>
</feature>
<dbReference type="CDD" id="cd03250">
    <property type="entry name" value="ABCC_MRP_domain1"/>
    <property type="match status" value="1"/>
</dbReference>
<feature type="transmembrane region" description="Helical" evidence="20">
    <location>
        <begin position="472"/>
        <end position="492"/>
    </location>
</feature>
<dbReference type="CDD" id="cd05572">
    <property type="entry name" value="STKc_cGK"/>
    <property type="match status" value="1"/>
</dbReference>
<evidence type="ECO:0000256" key="1">
    <source>
        <dbReference type="ARBA" id="ARBA00004141"/>
    </source>
</evidence>
<evidence type="ECO:0000259" key="22">
    <source>
        <dbReference type="PROSITE" id="PS50042"/>
    </source>
</evidence>
<accession>A0AAJ7S2A2</accession>
<comment type="catalytic activity">
    <reaction evidence="16">
        <text>L-threonyl-[protein] + ATP = O-phospho-L-threonyl-[protein] + ADP + H(+)</text>
        <dbReference type="Rhea" id="RHEA:46608"/>
        <dbReference type="Rhea" id="RHEA-COMP:11060"/>
        <dbReference type="Rhea" id="RHEA-COMP:11605"/>
        <dbReference type="ChEBI" id="CHEBI:15378"/>
        <dbReference type="ChEBI" id="CHEBI:30013"/>
        <dbReference type="ChEBI" id="CHEBI:30616"/>
        <dbReference type="ChEBI" id="CHEBI:61977"/>
        <dbReference type="ChEBI" id="CHEBI:456216"/>
        <dbReference type="EC" id="2.7.11.12"/>
    </reaction>
</comment>
<dbReference type="PROSITE" id="PS00107">
    <property type="entry name" value="PROTEIN_KINASE_ATP"/>
    <property type="match status" value="1"/>
</dbReference>
<dbReference type="InterPro" id="IPR050173">
    <property type="entry name" value="ABC_transporter_C-like"/>
</dbReference>
<feature type="domain" description="ABC transmembrane type-1" evidence="24">
    <location>
        <begin position="1204"/>
        <end position="1478"/>
    </location>
</feature>
<feature type="transmembrane region" description="Helical" evidence="20">
    <location>
        <begin position="57"/>
        <end position="79"/>
    </location>
</feature>
<dbReference type="KEGG" id="ccal:108625250"/>
<keyword evidence="15 20" id="KW-0472">Membrane</keyword>
<evidence type="ECO:0000256" key="15">
    <source>
        <dbReference type="ARBA" id="ARBA00023136"/>
    </source>
</evidence>
<dbReference type="InterPro" id="IPR035014">
    <property type="entry name" value="STKc_cGK"/>
</dbReference>
<feature type="binding site" evidence="18">
    <location>
        <position position="2257"/>
    </location>
    <ligand>
        <name>ATP</name>
        <dbReference type="ChEBI" id="CHEBI:30616"/>
    </ligand>
</feature>
<dbReference type="GO" id="GO:0016887">
    <property type="term" value="F:ATP hydrolysis activity"/>
    <property type="evidence" value="ECO:0007669"/>
    <property type="project" value="InterPro"/>
</dbReference>
<evidence type="ECO:0000256" key="2">
    <source>
        <dbReference type="ARBA" id="ARBA00006352"/>
    </source>
</evidence>
<dbReference type="InterPro" id="IPR011009">
    <property type="entry name" value="Kinase-like_dom_sf"/>
</dbReference>
<keyword evidence="14" id="KW-0142">cGMP-binding</keyword>
<feature type="domain" description="Cyclic nucleotide-binding" evidence="22">
    <location>
        <begin position="2090"/>
        <end position="2205"/>
    </location>
</feature>
<dbReference type="PROSITE" id="PS50011">
    <property type="entry name" value="PROTEIN_KINASE_DOM"/>
    <property type="match status" value="1"/>
</dbReference>
<dbReference type="CDD" id="cd03244">
    <property type="entry name" value="ABCC_MRP_domain2"/>
    <property type="match status" value="1"/>
</dbReference>
<gene>
    <name evidence="27" type="primary">LOC108625250</name>
</gene>
<dbReference type="Pfam" id="PF00069">
    <property type="entry name" value="Pkinase"/>
    <property type="match status" value="1"/>
</dbReference>
<evidence type="ECO:0000256" key="12">
    <source>
        <dbReference type="ARBA" id="ARBA00022840"/>
    </source>
</evidence>
<dbReference type="PROSITE" id="PS00108">
    <property type="entry name" value="PROTEIN_KINASE_ST"/>
    <property type="match status" value="1"/>
</dbReference>
<dbReference type="GO" id="GO:0016020">
    <property type="term" value="C:membrane"/>
    <property type="evidence" value="ECO:0007669"/>
    <property type="project" value="UniProtKB-SubCell"/>
</dbReference>
<evidence type="ECO:0000313" key="27">
    <source>
        <dbReference type="RefSeq" id="XP_026669602.1"/>
    </source>
</evidence>
<dbReference type="GO" id="GO:0005524">
    <property type="term" value="F:ATP binding"/>
    <property type="evidence" value="ECO:0007669"/>
    <property type="project" value="UniProtKB-UniRule"/>
</dbReference>
<dbReference type="RefSeq" id="XP_026669602.1">
    <property type="nucleotide sequence ID" value="XM_026813801.1"/>
</dbReference>
<dbReference type="InterPro" id="IPR017871">
    <property type="entry name" value="ABC_transporter-like_CS"/>
</dbReference>
<dbReference type="CDD" id="cd18591">
    <property type="entry name" value="ABC_6TM_SUR1_D1_like"/>
    <property type="match status" value="1"/>
</dbReference>
<dbReference type="Gene3D" id="1.20.1560.10">
    <property type="entry name" value="ABC transporter type 1, transmembrane domain"/>
    <property type="match status" value="2"/>
</dbReference>
<comment type="similarity">
    <text evidence="2">Belongs to the protein kinase superfamily. AGC Ser/Thr protein kinase family. cGMP subfamily.</text>
</comment>
<dbReference type="InterPro" id="IPR000961">
    <property type="entry name" value="AGC-kinase_C"/>
</dbReference>
<feature type="transmembrane region" description="Helical" evidence="20">
    <location>
        <begin position="1232"/>
        <end position="1255"/>
    </location>
</feature>
<dbReference type="PROSITE" id="PS50929">
    <property type="entry name" value="ABC_TM1F"/>
    <property type="match status" value="2"/>
</dbReference>
<organism evidence="26 27">
    <name type="scientific">Ceratina calcarata</name>
    <dbReference type="NCBI Taxonomy" id="156304"/>
    <lineage>
        <taxon>Eukaryota</taxon>
        <taxon>Metazoa</taxon>
        <taxon>Ecdysozoa</taxon>
        <taxon>Arthropoda</taxon>
        <taxon>Hexapoda</taxon>
        <taxon>Insecta</taxon>
        <taxon>Pterygota</taxon>
        <taxon>Neoptera</taxon>
        <taxon>Endopterygota</taxon>
        <taxon>Hymenoptera</taxon>
        <taxon>Apocrita</taxon>
        <taxon>Aculeata</taxon>
        <taxon>Apoidea</taxon>
        <taxon>Anthophila</taxon>
        <taxon>Apidae</taxon>
        <taxon>Ceratina</taxon>
        <taxon>Zadontomerus</taxon>
    </lineage>
</organism>
<dbReference type="InterPro" id="IPR027417">
    <property type="entry name" value="P-loop_NTPase"/>
</dbReference>
<dbReference type="InterPro" id="IPR000595">
    <property type="entry name" value="cNMP-bd_dom"/>
</dbReference>
<dbReference type="Gene3D" id="3.40.50.300">
    <property type="entry name" value="P-loop containing nucleotide triphosphate hydrolases"/>
    <property type="match status" value="2"/>
</dbReference>
<evidence type="ECO:0000256" key="11">
    <source>
        <dbReference type="ARBA" id="ARBA00022777"/>
    </source>
</evidence>
<dbReference type="SUPFAM" id="SSF52540">
    <property type="entry name" value="P-loop containing nucleoside triphosphate hydrolases"/>
    <property type="match status" value="2"/>
</dbReference>
<feature type="transmembrane region" description="Helical" evidence="20">
    <location>
        <begin position="121"/>
        <end position="138"/>
    </location>
</feature>
<evidence type="ECO:0000256" key="8">
    <source>
        <dbReference type="ARBA" id="ARBA00022692"/>
    </source>
</evidence>
<dbReference type="GeneID" id="108625250"/>
<dbReference type="InterPro" id="IPR018488">
    <property type="entry name" value="cNMP-bd_CS"/>
</dbReference>
<dbReference type="Pfam" id="PF00027">
    <property type="entry name" value="cNMP_binding"/>
    <property type="match status" value="2"/>
</dbReference>
<feature type="transmembrane region" description="Helical" evidence="20">
    <location>
        <begin position="310"/>
        <end position="332"/>
    </location>
</feature>
<evidence type="ECO:0000256" key="16">
    <source>
        <dbReference type="ARBA" id="ARBA00047298"/>
    </source>
</evidence>
<dbReference type="InterPro" id="IPR002374">
    <property type="entry name" value="cGMP_dep_kinase"/>
</dbReference>
<evidence type="ECO:0000259" key="23">
    <source>
        <dbReference type="PROSITE" id="PS50893"/>
    </source>
</evidence>
<dbReference type="Pfam" id="PF00005">
    <property type="entry name" value="ABC_tran"/>
    <property type="match status" value="2"/>
</dbReference>
<dbReference type="InterPro" id="IPR003439">
    <property type="entry name" value="ABC_transporter-like_ATP-bd"/>
</dbReference>
<dbReference type="SMART" id="SM00133">
    <property type="entry name" value="S_TK_X"/>
    <property type="match status" value="1"/>
</dbReference>
<feature type="region of interest" description="Disordered" evidence="19">
    <location>
        <begin position="1037"/>
        <end position="1078"/>
    </location>
</feature>
<dbReference type="PANTHER" id="PTHR24223:SF461">
    <property type="entry name" value="ATP-BINDING CASSETTE SUB-FAMILY C MEMBER SUR"/>
    <property type="match status" value="1"/>
</dbReference>
<dbReference type="InterPro" id="IPR036640">
    <property type="entry name" value="ABC1_TM_sf"/>
</dbReference>
<evidence type="ECO:0000256" key="6">
    <source>
        <dbReference type="ARBA" id="ARBA00022535"/>
    </source>
</evidence>
<feature type="transmembrane region" description="Helical" evidence="20">
    <location>
        <begin position="186"/>
        <end position="208"/>
    </location>
</feature>
<keyword evidence="12 18" id="KW-0067">ATP-binding</keyword>
<dbReference type="InterPro" id="IPR003593">
    <property type="entry name" value="AAA+_ATPase"/>
</dbReference>
<evidence type="ECO:0000256" key="3">
    <source>
        <dbReference type="ARBA" id="ARBA00012428"/>
    </source>
</evidence>
<dbReference type="SMART" id="SM00382">
    <property type="entry name" value="AAA"/>
    <property type="match status" value="2"/>
</dbReference>
<dbReference type="Pfam" id="PF00664">
    <property type="entry name" value="ABC_membrane"/>
    <property type="match status" value="2"/>
</dbReference>
<comment type="subcellular location">
    <subcellularLocation>
        <location evidence="1">Membrane</location>
        <topology evidence="1">Multi-pass membrane protein</topology>
    </subcellularLocation>
</comment>
<evidence type="ECO:0000256" key="4">
    <source>
        <dbReference type="ARBA" id="ARBA00022448"/>
    </source>
</evidence>
<dbReference type="InterPro" id="IPR000719">
    <property type="entry name" value="Prot_kinase_dom"/>
</dbReference>
<dbReference type="Gene3D" id="1.10.510.10">
    <property type="entry name" value="Transferase(Phosphotransferase) domain 1"/>
    <property type="match status" value="1"/>
</dbReference>
<keyword evidence="6" id="KW-0140">cGMP</keyword>
<evidence type="ECO:0000256" key="18">
    <source>
        <dbReference type="PROSITE-ProRule" id="PRU10141"/>
    </source>
</evidence>
<keyword evidence="9" id="KW-0677">Repeat</keyword>
<feature type="transmembrane region" description="Helical" evidence="20">
    <location>
        <begin position="1189"/>
        <end position="1212"/>
    </location>
</feature>
<evidence type="ECO:0000256" key="7">
    <source>
        <dbReference type="ARBA" id="ARBA00022679"/>
    </source>
</evidence>
<feature type="transmembrane region" description="Helical" evidence="20">
    <location>
        <begin position="553"/>
        <end position="580"/>
    </location>
</feature>
<dbReference type="GO" id="GO:0140359">
    <property type="term" value="F:ABC-type transporter activity"/>
    <property type="evidence" value="ECO:0007669"/>
    <property type="project" value="InterPro"/>
</dbReference>
<feature type="region of interest" description="Disordered" evidence="19">
    <location>
        <begin position="1870"/>
        <end position="1949"/>
    </location>
</feature>
<dbReference type="FunFam" id="3.40.50.300:FF:000838">
    <property type="entry name" value="ABC multidrug transporter (Eurofung)"/>
    <property type="match status" value="1"/>
</dbReference>
<evidence type="ECO:0000256" key="10">
    <source>
        <dbReference type="ARBA" id="ARBA00022741"/>
    </source>
</evidence>
<feature type="domain" description="Cyclic nucleotide-binding" evidence="22">
    <location>
        <begin position="1960"/>
        <end position="2075"/>
    </location>
</feature>
<dbReference type="InterPro" id="IPR011527">
    <property type="entry name" value="ABC1_TM_dom"/>
</dbReference>
<dbReference type="SMART" id="SM00100">
    <property type="entry name" value="cNMP"/>
    <property type="match status" value="2"/>
</dbReference>
<feature type="domain" description="AGC-kinase C-terminal" evidence="25">
    <location>
        <begin position="2486"/>
        <end position="2536"/>
    </location>
</feature>
<dbReference type="CTD" id="34350"/>
<feature type="domain" description="ABC transporter" evidence="23">
    <location>
        <begin position="1514"/>
        <end position="1745"/>
    </location>
</feature>
<dbReference type="EC" id="2.7.11.12" evidence="3"/>
<evidence type="ECO:0000313" key="26">
    <source>
        <dbReference type="Proteomes" id="UP000694925"/>
    </source>
</evidence>
<keyword evidence="8 20" id="KW-0812">Transmembrane</keyword>
<evidence type="ECO:0000256" key="9">
    <source>
        <dbReference type="ARBA" id="ARBA00022737"/>
    </source>
</evidence>
<evidence type="ECO:0000256" key="17">
    <source>
        <dbReference type="ARBA" id="ARBA00047462"/>
    </source>
</evidence>
<name>A0AAJ7S2A2_9HYME</name>
<feature type="domain" description="ABC transmembrane type-1" evidence="24">
    <location>
        <begin position="303"/>
        <end position="616"/>
    </location>
</feature>
<evidence type="ECO:0000256" key="14">
    <source>
        <dbReference type="ARBA" id="ARBA00022992"/>
    </source>
</evidence>
<keyword evidence="13 20" id="KW-1133">Transmembrane helix</keyword>
<dbReference type="PROSITE" id="PS50042">
    <property type="entry name" value="CNMP_BINDING_3"/>
    <property type="match status" value="2"/>
</dbReference>
<feature type="transmembrane region" description="Helical" evidence="20">
    <location>
        <begin position="445"/>
        <end position="466"/>
    </location>
</feature>
<dbReference type="FunFam" id="1.10.510.10:FF:000210">
    <property type="entry name" value="Non-specific serine/threonine protein kinase"/>
    <property type="match status" value="1"/>
</dbReference>
<evidence type="ECO:0000259" key="24">
    <source>
        <dbReference type="PROSITE" id="PS50929"/>
    </source>
</evidence>
<feature type="transmembrane region" description="Helical" evidence="20">
    <location>
        <begin position="1416"/>
        <end position="1438"/>
    </location>
</feature>
<proteinExistence type="inferred from homology"/>
<dbReference type="InterPro" id="IPR008271">
    <property type="entry name" value="Ser/Thr_kinase_AS"/>
</dbReference>
<reference evidence="27" key="1">
    <citation type="submission" date="2025-08" db="UniProtKB">
        <authorList>
            <consortium name="RefSeq"/>
        </authorList>
    </citation>
    <scope>IDENTIFICATION</scope>
    <source>
        <tissue evidence="27">Whole body</tissue>
    </source>
</reference>
<dbReference type="CDD" id="cd18602">
    <property type="entry name" value="ABC_6TM_SUR1_D2_like"/>
    <property type="match status" value="1"/>
</dbReference>
<keyword evidence="10 18" id="KW-0547">Nucleotide-binding</keyword>
<dbReference type="GO" id="GO:0030553">
    <property type="term" value="F:cGMP binding"/>
    <property type="evidence" value="ECO:0007669"/>
    <property type="project" value="UniProtKB-KW"/>
</dbReference>
<dbReference type="Gene3D" id="2.60.120.10">
    <property type="entry name" value="Jelly Rolls"/>
    <property type="match status" value="2"/>
</dbReference>
<dbReference type="Gene3D" id="3.30.200.20">
    <property type="entry name" value="Phosphorylase Kinase, domain 1"/>
    <property type="match status" value="1"/>
</dbReference>
<dbReference type="FunFam" id="3.40.50.300:FF:000997">
    <property type="entry name" value="Multidrug resistance-associated protein 1"/>
    <property type="match status" value="1"/>
</dbReference>
<evidence type="ECO:0000256" key="20">
    <source>
        <dbReference type="SAM" id="Phobius"/>
    </source>
</evidence>
<keyword evidence="26" id="KW-1185">Reference proteome</keyword>
<dbReference type="PRINTS" id="PR00104">
    <property type="entry name" value="CGMPKINASE"/>
</dbReference>
<feature type="transmembrane region" description="Helical" evidence="20">
    <location>
        <begin position="91"/>
        <end position="109"/>
    </location>
</feature>
<feature type="transmembrane region" description="Helical" evidence="20">
    <location>
        <begin position="600"/>
        <end position="619"/>
    </location>
</feature>
<dbReference type="PROSITE" id="PS00211">
    <property type="entry name" value="ABC_TRANSPORTER_1"/>
    <property type="match status" value="2"/>
</dbReference>
<comment type="catalytic activity">
    <reaction evidence="17">
        <text>L-seryl-[protein] + ATP = O-phospho-L-seryl-[protein] + ADP + H(+)</text>
        <dbReference type="Rhea" id="RHEA:17989"/>
        <dbReference type="Rhea" id="RHEA-COMP:9863"/>
        <dbReference type="Rhea" id="RHEA-COMP:11604"/>
        <dbReference type="ChEBI" id="CHEBI:15378"/>
        <dbReference type="ChEBI" id="CHEBI:29999"/>
        <dbReference type="ChEBI" id="CHEBI:30616"/>
        <dbReference type="ChEBI" id="CHEBI:83421"/>
        <dbReference type="ChEBI" id="CHEBI:456216"/>
        <dbReference type="EC" id="2.7.11.12"/>
    </reaction>
</comment>
<keyword evidence="11" id="KW-0418">Kinase</keyword>
<dbReference type="SUPFAM" id="SSF56112">
    <property type="entry name" value="Protein kinase-like (PK-like)"/>
    <property type="match status" value="1"/>
</dbReference>
<dbReference type="FunFam" id="1.20.1560.10:FF:000006">
    <property type="entry name" value="ATP-binding cassette, sub-family C (CFTR/MRP), member 9"/>
    <property type="match status" value="1"/>
</dbReference>
<dbReference type="SUPFAM" id="SSF90123">
    <property type="entry name" value="ABC transporter transmembrane region"/>
    <property type="match status" value="2"/>
</dbReference>
<feature type="transmembrane region" description="Helical" evidence="20">
    <location>
        <begin position="150"/>
        <end position="166"/>
    </location>
</feature>
<evidence type="ECO:0000259" key="21">
    <source>
        <dbReference type="PROSITE" id="PS50011"/>
    </source>
</evidence>
<feature type="transmembrane region" description="Helical" evidence="20">
    <location>
        <begin position="352"/>
        <end position="369"/>
    </location>
</feature>
<dbReference type="GO" id="GO:0004692">
    <property type="term" value="F:cGMP-dependent protein kinase activity"/>
    <property type="evidence" value="ECO:0007669"/>
    <property type="project" value="UniProtKB-EC"/>
</dbReference>
<evidence type="ECO:0000256" key="5">
    <source>
        <dbReference type="ARBA" id="ARBA00022527"/>
    </source>
</evidence>
<dbReference type="Proteomes" id="UP000694925">
    <property type="component" value="Unplaced"/>
</dbReference>
<dbReference type="SMART" id="SM00220">
    <property type="entry name" value="S_TKc"/>
    <property type="match status" value="1"/>
</dbReference>
<feature type="transmembrane region" description="Helical" evidence="20">
    <location>
        <begin position="1314"/>
        <end position="1347"/>
    </location>
</feature>
<dbReference type="InterPro" id="IPR014710">
    <property type="entry name" value="RmlC-like_jellyroll"/>
</dbReference>
<evidence type="ECO:0000256" key="19">
    <source>
        <dbReference type="SAM" id="MobiDB-lite"/>
    </source>
</evidence>
<dbReference type="SUPFAM" id="SSF51206">
    <property type="entry name" value="cAMP-binding domain-like"/>
    <property type="match status" value="2"/>
</dbReference>
<dbReference type="InterPro" id="IPR017441">
    <property type="entry name" value="Protein_kinase_ATP_BS"/>
</dbReference>
<protein>
    <recommendedName>
        <fullName evidence="3">cGMP-dependent protein kinase</fullName>
        <ecNumber evidence="3">2.7.11.12</ecNumber>
    </recommendedName>
</protein>
<feature type="domain" description="ABC transporter" evidence="23">
    <location>
        <begin position="715"/>
        <end position="940"/>
    </location>
</feature>
<keyword evidence="5" id="KW-0723">Serine/threonine-protein kinase</keyword>